<dbReference type="AlphaFoldDB" id="A0ABD0WGC4"/>
<evidence type="ECO:0000256" key="3">
    <source>
        <dbReference type="ARBA" id="ARBA00022737"/>
    </source>
</evidence>
<dbReference type="InterPro" id="IPR003598">
    <property type="entry name" value="Ig_sub2"/>
</dbReference>
<dbReference type="PANTHER" id="PTHR11890">
    <property type="entry name" value="INTERLEUKIN-1 RECEPTOR FAMILY MEMBER"/>
    <property type="match status" value="1"/>
</dbReference>
<dbReference type="PRINTS" id="PR01536">
    <property type="entry name" value="INTRLKN1R12F"/>
</dbReference>
<comment type="caution">
    <text evidence="10">The sequence shown here is derived from an EMBL/GenBank/DDBJ whole genome shotgun (WGS) entry which is preliminary data.</text>
</comment>
<dbReference type="FunFam" id="2.60.40.10:FF:000188">
    <property type="entry name" value="Interleukin-1 receptor accessory protein-like 1"/>
    <property type="match status" value="1"/>
</dbReference>
<evidence type="ECO:0000313" key="10">
    <source>
        <dbReference type="EMBL" id="KAL0963696.1"/>
    </source>
</evidence>
<name>A0ABD0WGC4_UMBPY</name>
<evidence type="ECO:0000313" key="11">
    <source>
        <dbReference type="Proteomes" id="UP001557470"/>
    </source>
</evidence>
<proteinExistence type="inferred from homology"/>
<keyword evidence="3" id="KW-0677">Repeat</keyword>
<dbReference type="SUPFAM" id="SSF48726">
    <property type="entry name" value="Immunoglobulin"/>
    <property type="match status" value="3"/>
</dbReference>
<dbReference type="PROSITE" id="PS50835">
    <property type="entry name" value="IG_LIKE"/>
    <property type="match status" value="2"/>
</dbReference>
<evidence type="ECO:0000256" key="7">
    <source>
        <dbReference type="SAM" id="Phobius"/>
    </source>
</evidence>
<comment type="similarity">
    <text evidence="1">Belongs to the interleukin-1 receptor family.</text>
</comment>
<evidence type="ECO:0000256" key="4">
    <source>
        <dbReference type="ARBA" id="ARBA00023157"/>
    </source>
</evidence>
<gene>
    <name evidence="10" type="ORF">UPYG_G00309710</name>
</gene>
<reference evidence="10 11" key="1">
    <citation type="submission" date="2024-06" db="EMBL/GenBank/DDBJ databases">
        <authorList>
            <person name="Pan Q."/>
            <person name="Wen M."/>
            <person name="Jouanno E."/>
            <person name="Zahm M."/>
            <person name="Klopp C."/>
            <person name="Cabau C."/>
            <person name="Louis A."/>
            <person name="Berthelot C."/>
            <person name="Parey E."/>
            <person name="Roest Crollius H."/>
            <person name="Montfort J."/>
            <person name="Robinson-Rechavi M."/>
            <person name="Bouchez O."/>
            <person name="Lampietro C."/>
            <person name="Lopez Roques C."/>
            <person name="Donnadieu C."/>
            <person name="Postlethwait J."/>
            <person name="Bobe J."/>
            <person name="Verreycken H."/>
            <person name="Guiguen Y."/>
        </authorList>
    </citation>
    <scope>NUCLEOTIDE SEQUENCE [LARGE SCALE GENOMIC DNA]</scope>
    <source>
        <strain evidence="10">Up_M1</strain>
        <tissue evidence="10">Testis</tissue>
    </source>
</reference>
<keyword evidence="7" id="KW-1133">Transmembrane helix</keyword>
<evidence type="ECO:0000256" key="6">
    <source>
        <dbReference type="ARBA" id="ARBA00023319"/>
    </source>
</evidence>
<keyword evidence="7" id="KW-0472">Membrane</keyword>
<keyword evidence="11" id="KW-1185">Reference proteome</keyword>
<evidence type="ECO:0000256" key="8">
    <source>
        <dbReference type="SAM" id="SignalP"/>
    </source>
</evidence>
<keyword evidence="7" id="KW-0812">Transmembrane</keyword>
<dbReference type="PANTHER" id="PTHR11890:SF18">
    <property type="entry name" value="LYMPHOCYTE ACTIVATION GENE 3 PROTEIN"/>
    <property type="match status" value="1"/>
</dbReference>
<keyword evidence="5" id="KW-0325">Glycoprotein</keyword>
<dbReference type="EMBL" id="JAGEUA010000010">
    <property type="protein sequence ID" value="KAL0963696.1"/>
    <property type="molecule type" value="Genomic_DNA"/>
</dbReference>
<evidence type="ECO:0000256" key="2">
    <source>
        <dbReference type="ARBA" id="ARBA00022729"/>
    </source>
</evidence>
<accession>A0ABD0WGC4</accession>
<keyword evidence="2 8" id="KW-0732">Signal</keyword>
<dbReference type="InterPro" id="IPR036179">
    <property type="entry name" value="Ig-like_dom_sf"/>
</dbReference>
<dbReference type="Gene3D" id="2.60.40.10">
    <property type="entry name" value="Immunoglobulins"/>
    <property type="match status" value="3"/>
</dbReference>
<sequence length="434" mass="49099">MVTWAANYVVILNLLSALLITPCACRQLPPLPLKDGCFQVSPELMMFHVQGEAVVLSCRKFERVLYKRFAQAKVEYVITKGNKTEAVGAGEREDGRIIQCERQLWLLPAQPSDSGQYSCIYRNEKLCVVGSITVEVYETMQTGMENLSYNFNTNVGRNVSILCPHIKDFNWTDEIEWYKDSSQTVLPVGSGFYHKQSKDRMLISDVRHTDQGRYTCQLRVYINNIQYNVSRIIKLTVKGPHPFPYTQVTKVTTDITVTPDPSLSTVEFQGPQILAPLNGTIFERPLGSALEISCQVFTESQSANTTVVTWLVNGQSVESSYLGGRALMSKRRTTTVDGGYCVEVKLYITEMFQEDARVELKCVTQNKRGRQEVIARFKVKDSMSTWLMVWAAACVCFLTVVSVFGYLLRKPRRKADYILARQNSTFSSTFSSES</sequence>
<dbReference type="InterPro" id="IPR007110">
    <property type="entry name" value="Ig-like_dom"/>
</dbReference>
<feature type="domain" description="Ig-like" evidence="9">
    <location>
        <begin position="156"/>
        <end position="230"/>
    </location>
</feature>
<feature type="chain" id="PRO_5044839377" description="Ig-like domain-containing protein" evidence="8">
    <location>
        <begin position="26"/>
        <end position="434"/>
    </location>
</feature>
<evidence type="ECO:0000256" key="1">
    <source>
        <dbReference type="ARBA" id="ARBA00009752"/>
    </source>
</evidence>
<evidence type="ECO:0000256" key="5">
    <source>
        <dbReference type="ARBA" id="ARBA00023180"/>
    </source>
</evidence>
<dbReference type="SMART" id="SM00409">
    <property type="entry name" value="IG"/>
    <property type="match status" value="3"/>
</dbReference>
<dbReference type="Proteomes" id="UP001557470">
    <property type="component" value="Unassembled WGS sequence"/>
</dbReference>
<feature type="signal peptide" evidence="8">
    <location>
        <begin position="1"/>
        <end position="25"/>
    </location>
</feature>
<dbReference type="InterPro" id="IPR004074">
    <property type="entry name" value="IL-1_rcpt_I/II-typ"/>
</dbReference>
<dbReference type="InterPro" id="IPR003599">
    <property type="entry name" value="Ig_sub"/>
</dbReference>
<feature type="domain" description="Ig-like" evidence="9">
    <location>
        <begin position="271"/>
        <end position="375"/>
    </location>
</feature>
<dbReference type="SMART" id="SM00408">
    <property type="entry name" value="IGc2"/>
    <property type="match status" value="2"/>
</dbReference>
<evidence type="ECO:0000259" key="9">
    <source>
        <dbReference type="PROSITE" id="PS50835"/>
    </source>
</evidence>
<dbReference type="InterPro" id="IPR015621">
    <property type="entry name" value="IL-1_rcpt_fam"/>
</dbReference>
<keyword evidence="6" id="KW-0393">Immunoglobulin domain</keyword>
<feature type="transmembrane region" description="Helical" evidence="7">
    <location>
        <begin position="386"/>
        <end position="408"/>
    </location>
</feature>
<dbReference type="InterPro" id="IPR013783">
    <property type="entry name" value="Ig-like_fold"/>
</dbReference>
<protein>
    <recommendedName>
        <fullName evidence="9">Ig-like domain-containing protein</fullName>
    </recommendedName>
</protein>
<organism evidence="10 11">
    <name type="scientific">Umbra pygmaea</name>
    <name type="common">Eastern mudminnow</name>
    <dbReference type="NCBI Taxonomy" id="75934"/>
    <lineage>
        <taxon>Eukaryota</taxon>
        <taxon>Metazoa</taxon>
        <taxon>Chordata</taxon>
        <taxon>Craniata</taxon>
        <taxon>Vertebrata</taxon>
        <taxon>Euteleostomi</taxon>
        <taxon>Actinopterygii</taxon>
        <taxon>Neopterygii</taxon>
        <taxon>Teleostei</taxon>
        <taxon>Protacanthopterygii</taxon>
        <taxon>Esociformes</taxon>
        <taxon>Umbridae</taxon>
        <taxon>Umbra</taxon>
    </lineage>
</organism>
<keyword evidence="4" id="KW-1015">Disulfide bond</keyword>